<keyword evidence="4" id="KW-1185">Reference proteome</keyword>
<evidence type="ECO:0000313" key="2">
    <source>
        <dbReference type="EMBL" id="ACR01389.1"/>
    </source>
</evidence>
<sequence length="249" mass="26191">MRGWEDDSDDELERADDLLGQADALLRRHRGDATPASPRTPSPGGAGPAEPADAAPAISPATMQAFDDDDLPILTEVVDDLDLPAEIFQPVEAPFAAAAVASTAAMPSFVRSLAAAQFTPAGEPAASTVRDAAPEPVTQPEPPAPQTPHPQSAPSAAESAAASPPARSAAAQEQQLAERLVELDTAIAREIDEWAARELPQIIARELERLGERIQDEALAHLRATLLPGISARVSSLFDDRPHDVPPAR</sequence>
<protein>
    <submittedName>
        <fullName evidence="2">Uncharacterized protein</fullName>
    </submittedName>
</protein>
<accession>A0A5C7STG7</accession>
<dbReference type="AlphaFoldDB" id="C4KAG3"/>
<evidence type="ECO:0000313" key="3">
    <source>
        <dbReference type="EMBL" id="TXH86920.1"/>
    </source>
</evidence>
<dbReference type="Proteomes" id="UP000321192">
    <property type="component" value="Unassembled WGS sequence"/>
</dbReference>
<proteinExistence type="predicted"/>
<dbReference type="Proteomes" id="UP000002186">
    <property type="component" value="Chromosome"/>
</dbReference>
<dbReference type="HOGENOM" id="CLU_1115336_0_0_4"/>
<gene>
    <name evidence="2" type="ordered locus">Tmz1t_2789</name>
    <name evidence="3" type="ORF">E6Q80_06920</name>
</gene>
<feature type="compositionally biased region" description="Pro residues" evidence="1">
    <location>
        <begin position="137"/>
        <end position="148"/>
    </location>
</feature>
<dbReference type="KEGG" id="tmz:Tmz1t_2789"/>
<feature type="compositionally biased region" description="Low complexity" evidence="1">
    <location>
        <begin position="149"/>
        <end position="175"/>
    </location>
</feature>
<evidence type="ECO:0000256" key="1">
    <source>
        <dbReference type="SAM" id="MobiDB-lite"/>
    </source>
</evidence>
<dbReference type="RefSeq" id="WP_004300520.1">
    <property type="nucleotide sequence ID" value="NC_011662.2"/>
</dbReference>
<reference evidence="4" key="1">
    <citation type="submission" date="2009-05" db="EMBL/GenBank/DDBJ databases">
        <title>Complete sequence of chromosome of Thauera sp. MZ1T.</title>
        <authorList>
            <consortium name="US DOE Joint Genome Institute"/>
            <person name="Lucas S."/>
            <person name="Copeland A."/>
            <person name="Lapidus A."/>
            <person name="Glavina del Rio T."/>
            <person name="Dalin E."/>
            <person name="Tice H."/>
            <person name="Bruce D."/>
            <person name="Goodwin L."/>
            <person name="Pitluck S."/>
            <person name="Sims D."/>
            <person name="Brettin T."/>
            <person name="Detter J.C."/>
            <person name="Han C."/>
            <person name="Larimer F."/>
            <person name="Land M."/>
            <person name="Hauser L."/>
            <person name="Kyrpides N."/>
            <person name="Mikhailova N."/>
            <person name="Sayler G.S."/>
        </authorList>
    </citation>
    <scope>NUCLEOTIDE SEQUENCE [LARGE SCALE GENOMIC DNA]</scope>
    <source>
        <strain evidence="4">MZ1T</strain>
    </source>
</reference>
<dbReference type="OrthoDB" id="9182380at2"/>
<reference evidence="3 5" key="3">
    <citation type="submission" date="2018-09" db="EMBL/GenBank/DDBJ databases">
        <title>Metagenome Assembled Genomes from an Advanced Water Purification Facility.</title>
        <authorList>
            <person name="Stamps B.W."/>
            <person name="Spear J.R."/>
        </authorList>
    </citation>
    <scope>NUCLEOTIDE SEQUENCE [LARGE SCALE GENOMIC DNA]</scope>
    <source>
        <strain evidence="3">Bin_27_1</strain>
    </source>
</reference>
<dbReference type="EMBL" id="CP001281">
    <property type="protein sequence ID" value="ACR01389.1"/>
    <property type="molecule type" value="Genomic_DNA"/>
</dbReference>
<feature type="compositionally biased region" description="Low complexity" evidence="1">
    <location>
        <begin position="48"/>
        <end position="61"/>
    </location>
</feature>
<accession>C4KAG3</accession>
<evidence type="ECO:0000313" key="4">
    <source>
        <dbReference type="Proteomes" id="UP000002186"/>
    </source>
</evidence>
<feature type="compositionally biased region" description="Acidic residues" evidence="1">
    <location>
        <begin position="1"/>
        <end position="14"/>
    </location>
</feature>
<feature type="region of interest" description="Disordered" evidence="1">
    <location>
        <begin position="1"/>
        <end position="67"/>
    </location>
</feature>
<feature type="region of interest" description="Disordered" evidence="1">
    <location>
        <begin position="122"/>
        <end position="175"/>
    </location>
</feature>
<dbReference type="eggNOG" id="ENOG5033N9T">
    <property type="taxonomic scope" value="Bacteria"/>
</dbReference>
<name>C4KAG3_THASP</name>
<dbReference type="STRING" id="85643.Tmz1t_2789"/>
<dbReference type="EMBL" id="SSFD01000097">
    <property type="protein sequence ID" value="TXH86920.1"/>
    <property type="molecule type" value="Genomic_DNA"/>
</dbReference>
<evidence type="ECO:0000313" key="5">
    <source>
        <dbReference type="Proteomes" id="UP000321192"/>
    </source>
</evidence>
<reference evidence="2 4" key="2">
    <citation type="journal article" date="2012" name="Stand. Genomic Sci.">
        <title>Complete genome sequence of Thauera aminoaromatica strain MZ1T.</title>
        <authorList>
            <person name="Jiang K."/>
            <person name="Sanseverino J."/>
            <person name="Chauhan A."/>
            <person name="Lucas S."/>
            <person name="Copeland A."/>
            <person name="Lapidus A."/>
            <person name="Del Rio T.G."/>
            <person name="Dalin E."/>
            <person name="Tice H."/>
            <person name="Bruce D."/>
            <person name="Goodwin L."/>
            <person name="Pitluck S."/>
            <person name="Sims D."/>
            <person name="Brettin T."/>
            <person name="Detter J.C."/>
            <person name="Han C."/>
            <person name="Chang Y.J."/>
            <person name="Larimer F."/>
            <person name="Land M."/>
            <person name="Hauser L."/>
            <person name="Kyrpides N.C."/>
            <person name="Mikhailova N."/>
            <person name="Moser S."/>
            <person name="Jegier P."/>
            <person name="Close D."/>
            <person name="Debruyn J.M."/>
            <person name="Wang Y."/>
            <person name="Layton A.C."/>
            <person name="Allen M.S."/>
            <person name="Sayler G.S."/>
        </authorList>
    </citation>
    <scope>NUCLEOTIDE SEQUENCE [LARGE SCALE GENOMIC DNA]</scope>
    <source>
        <strain evidence="2 4">MZ1T</strain>
    </source>
</reference>
<organism evidence="2 4">
    <name type="scientific">Thauera aminoaromatica</name>
    <dbReference type="NCBI Taxonomy" id="164330"/>
    <lineage>
        <taxon>Bacteria</taxon>
        <taxon>Pseudomonadati</taxon>
        <taxon>Pseudomonadota</taxon>
        <taxon>Betaproteobacteria</taxon>
        <taxon>Rhodocyclales</taxon>
        <taxon>Zoogloeaceae</taxon>
        <taxon>Thauera</taxon>
    </lineage>
</organism>